<organism evidence="2 3">
    <name type="scientific">Exophiala mesophila</name>
    <name type="common">Black yeast-like fungus</name>
    <dbReference type="NCBI Taxonomy" id="212818"/>
    <lineage>
        <taxon>Eukaryota</taxon>
        <taxon>Fungi</taxon>
        <taxon>Dikarya</taxon>
        <taxon>Ascomycota</taxon>
        <taxon>Pezizomycotina</taxon>
        <taxon>Eurotiomycetes</taxon>
        <taxon>Chaetothyriomycetidae</taxon>
        <taxon>Chaetothyriales</taxon>
        <taxon>Herpotrichiellaceae</taxon>
        <taxon>Exophiala</taxon>
    </lineage>
</organism>
<sequence length="329" mass="36979">MAQYYGQRASVPGTLLISEGTFISARAGGYSNVPGIYTESHIEGWRKVTDAVHRNSSYIVCQLWSLGRAANPEVAKRENIEIMGPSPIPIDPKHPVPRQMDHRDIQLMIEDYAQAARNAIAAGFDAVELHGANGYIIDQFLQTNTNERSDEYGGDIERRSRFGLEAVRAVIDAIGAKRVGIRLSPWSTFNGMRMDDPIPQFRHFIQKLNDLDLAYLHLVEPRIAGNMDVESVDSLDFAMQEWKKPLLLAGGYVADTARTLVDEKVPDRDVVVTFGRYFISTPDLPFRIQKGLELTQYDRATFYTPQKAEGYIDYAFSKAFLDQQLAEVA</sequence>
<dbReference type="VEuPathDB" id="FungiDB:PV10_05243"/>
<dbReference type="GO" id="GO:0003959">
    <property type="term" value="F:NADPH dehydrogenase activity"/>
    <property type="evidence" value="ECO:0007669"/>
    <property type="project" value="TreeGrafter"/>
</dbReference>
<evidence type="ECO:0000259" key="1">
    <source>
        <dbReference type="Pfam" id="PF00724"/>
    </source>
</evidence>
<dbReference type="EMBL" id="NAJM01000078">
    <property type="protein sequence ID" value="RVX65829.1"/>
    <property type="molecule type" value="Genomic_DNA"/>
</dbReference>
<dbReference type="InterPro" id="IPR045247">
    <property type="entry name" value="Oye-like"/>
</dbReference>
<name>A0A438MQC5_EXOME</name>
<dbReference type="FunFam" id="3.20.20.70:FF:000138">
    <property type="entry name" value="NADPH dehydrogenase 1"/>
    <property type="match status" value="1"/>
</dbReference>
<accession>A0A438MQC5</accession>
<dbReference type="Gene3D" id="3.20.20.70">
    <property type="entry name" value="Aldolase class I"/>
    <property type="match status" value="1"/>
</dbReference>
<dbReference type="CDD" id="cd02933">
    <property type="entry name" value="OYE_like_FMN"/>
    <property type="match status" value="1"/>
</dbReference>
<dbReference type="SUPFAM" id="SSF51395">
    <property type="entry name" value="FMN-linked oxidoreductases"/>
    <property type="match status" value="1"/>
</dbReference>
<feature type="domain" description="NADH:flavin oxidoreductase/NADH oxidase N-terminal" evidence="1">
    <location>
        <begin position="1"/>
        <end position="294"/>
    </location>
</feature>
<comment type="caution">
    <text evidence="2">The sequence shown here is derived from an EMBL/GenBank/DDBJ whole genome shotgun (WGS) entry which is preliminary data.</text>
</comment>
<gene>
    <name evidence="2" type="ORF">B0A52_10345</name>
</gene>
<evidence type="ECO:0000313" key="2">
    <source>
        <dbReference type="EMBL" id="RVX65829.1"/>
    </source>
</evidence>
<dbReference type="OrthoDB" id="276546at2759"/>
<protein>
    <recommendedName>
        <fullName evidence="1">NADH:flavin oxidoreductase/NADH oxidase N-terminal domain-containing protein</fullName>
    </recommendedName>
</protein>
<evidence type="ECO:0000313" key="3">
    <source>
        <dbReference type="Proteomes" id="UP000288859"/>
    </source>
</evidence>
<reference evidence="2 3" key="1">
    <citation type="submission" date="2017-03" db="EMBL/GenBank/DDBJ databases">
        <title>Genomes of endolithic fungi from Antarctica.</title>
        <authorList>
            <person name="Coleine C."/>
            <person name="Masonjones S."/>
            <person name="Stajich J.E."/>
        </authorList>
    </citation>
    <scope>NUCLEOTIDE SEQUENCE [LARGE SCALE GENOMIC DNA]</scope>
    <source>
        <strain evidence="2 3">CCFEE 6314</strain>
    </source>
</reference>
<dbReference type="GO" id="GO:0010181">
    <property type="term" value="F:FMN binding"/>
    <property type="evidence" value="ECO:0007669"/>
    <property type="project" value="InterPro"/>
</dbReference>
<dbReference type="Proteomes" id="UP000288859">
    <property type="component" value="Unassembled WGS sequence"/>
</dbReference>
<dbReference type="InterPro" id="IPR013785">
    <property type="entry name" value="Aldolase_TIM"/>
</dbReference>
<dbReference type="Pfam" id="PF00724">
    <property type="entry name" value="Oxidored_FMN"/>
    <property type="match status" value="1"/>
</dbReference>
<proteinExistence type="predicted"/>
<dbReference type="PANTHER" id="PTHR22893">
    <property type="entry name" value="NADH OXIDOREDUCTASE-RELATED"/>
    <property type="match status" value="1"/>
</dbReference>
<dbReference type="AlphaFoldDB" id="A0A438MQC5"/>
<dbReference type="PANTHER" id="PTHR22893:SF91">
    <property type="entry name" value="NADPH DEHYDROGENASE 2-RELATED"/>
    <property type="match status" value="1"/>
</dbReference>
<dbReference type="InterPro" id="IPR001155">
    <property type="entry name" value="OxRdtase_FMN_N"/>
</dbReference>